<dbReference type="GO" id="GO:0000981">
    <property type="term" value="F:DNA-binding transcription factor activity, RNA polymerase II-specific"/>
    <property type="evidence" value="ECO:0007669"/>
    <property type="project" value="TreeGrafter"/>
</dbReference>
<dbReference type="GO" id="GO:0000978">
    <property type="term" value="F:RNA polymerase II cis-regulatory region sequence-specific DNA binding"/>
    <property type="evidence" value="ECO:0007669"/>
    <property type="project" value="TreeGrafter"/>
</dbReference>
<reference evidence="9 10" key="1">
    <citation type="submission" date="2020-10" db="EMBL/GenBank/DDBJ databases">
        <title>The Coptis chinensis genome and diversification of protoberbering-type alkaloids.</title>
        <authorList>
            <person name="Wang B."/>
            <person name="Shu S."/>
            <person name="Song C."/>
            <person name="Liu Y."/>
        </authorList>
    </citation>
    <scope>NUCLEOTIDE SEQUENCE [LARGE SCALE GENOMIC DNA]</scope>
    <source>
        <strain evidence="9">HL-2020</strain>
        <tissue evidence="9">Leaf</tissue>
    </source>
</reference>
<dbReference type="PROSITE" id="PS51294">
    <property type="entry name" value="HTH_MYB"/>
    <property type="match status" value="2"/>
</dbReference>
<protein>
    <submittedName>
        <fullName evidence="9">Uncharacterized protein</fullName>
    </submittedName>
</protein>
<dbReference type="FunFam" id="1.10.10.60:FF:000060">
    <property type="entry name" value="MYB transcription factor"/>
    <property type="match status" value="1"/>
</dbReference>
<evidence type="ECO:0000313" key="9">
    <source>
        <dbReference type="EMBL" id="KAF9596791.1"/>
    </source>
</evidence>
<feature type="domain" description="HTH myb-type" evidence="8">
    <location>
        <begin position="91"/>
        <end position="145"/>
    </location>
</feature>
<dbReference type="PANTHER" id="PTHR45614:SF25">
    <property type="entry name" value="MYB PROTEIN"/>
    <property type="match status" value="1"/>
</dbReference>
<sequence length="401" mass="44209">MDLETEIRKEILLFNKENGDVTTPPAPNNSGEGNVSGEIEVGVRGPWSPEEDAILSRLVSKFGPRNWSVMARGIPGRSGKSCRLRWCNQLDPYVERKPFTEEEDRIIVAAHAIHGNKWAVIARILRGRTDNAIKNHWNSTLRRKRLGLKIRGPSAKRMEHISLDKTKASSEETLSCGDVSSFRSSEGKDVNFVESMSVQCDDRAQSNYIVTVANEPPSLFHPVARVSAFNIYIPPNGTRNVSQLSREVPCTGPLNQVTQPDISICRLLEGVCGEPLVPSQCGHGCCGTKGERNPQSSLLGPEFVEFEEPPYFSSHELASIATDLSKIAWLKSGLENSNTKGNAGSSCVMPQGACLEMGNLKESRMNELMRFEEGRIRVMGLMTDVMSTQMSSETFALPARS</sequence>
<name>A0A835HBE0_9MAGN</name>
<evidence type="ECO:0000256" key="2">
    <source>
        <dbReference type="ARBA" id="ARBA00022737"/>
    </source>
</evidence>
<keyword evidence="6" id="KW-0539">Nucleus</keyword>
<dbReference type="Pfam" id="PF00249">
    <property type="entry name" value="Myb_DNA-binding"/>
    <property type="match status" value="2"/>
</dbReference>
<dbReference type="PROSITE" id="PS50090">
    <property type="entry name" value="MYB_LIKE"/>
    <property type="match status" value="2"/>
</dbReference>
<evidence type="ECO:0000259" key="7">
    <source>
        <dbReference type="PROSITE" id="PS50090"/>
    </source>
</evidence>
<dbReference type="AlphaFoldDB" id="A0A835HBE0"/>
<evidence type="ECO:0000256" key="1">
    <source>
        <dbReference type="ARBA" id="ARBA00004123"/>
    </source>
</evidence>
<proteinExistence type="predicted"/>
<dbReference type="InterPro" id="IPR001005">
    <property type="entry name" value="SANT/Myb"/>
</dbReference>
<dbReference type="CDD" id="cd00167">
    <property type="entry name" value="SANT"/>
    <property type="match status" value="2"/>
</dbReference>
<evidence type="ECO:0000259" key="8">
    <source>
        <dbReference type="PROSITE" id="PS51294"/>
    </source>
</evidence>
<dbReference type="GO" id="GO:0005634">
    <property type="term" value="C:nucleus"/>
    <property type="evidence" value="ECO:0007669"/>
    <property type="project" value="UniProtKB-SubCell"/>
</dbReference>
<dbReference type="InterPro" id="IPR050560">
    <property type="entry name" value="MYB_TF"/>
</dbReference>
<dbReference type="InterPro" id="IPR009057">
    <property type="entry name" value="Homeodomain-like_sf"/>
</dbReference>
<keyword evidence="4" id="KW-0238">DNA-binding</keyword>
<feature type="domain" description="Myb-like" evidence="7">
    <location>
        <begin position="44"/>
        <end position="90"/>
    </location>
</feature>
<gene>
    <name evidence="9" type="ORF">IFM89_013338</name>
</gene>
<evidence type="ECO:0000256" key="6">
    <source>
        <dbReference type="ARBA" id="ARBA00023242"/>
    </source>
</evidence>
<dbReference type="EMBL" id="JADFTS010000007">
    <property type="protein sequence ID" value="KAF9596791.1"/>
    <property type="molecule type" value="Genomic_DNA"/>
</dbReference>
<dbReference type="InterPro" id="IPR017930">
    <property type="entry name" value="Myb_dom"/>
</dbReference>
<dbReference type="OrthoDB" id="2143914at2759"/>
<accession>A0A835HBE0</accession>
<dbReference type="SUPFAM" id="SSF46689">
    <property type="entry name" value="Homeodomain-like"/>
    <property type="match status" value="1"/>
</dbReference>
<dbReference type="Gene3D" id="1.10.10.60">
    <property type="entry name" value="Homeodomain-like"/>
    <property type="match status" value="2"/>
</dbReference>
<keyword evidence="5" id="KW-0804">Transcription</keyword>
<comment type="caution">
    <text evidence="9">The sequence shown here is derived from an EMBL/GenBank/DDBJ whole genome shotgun (WGS) entry which is preliminary data.</text>
</comment>
<keyword evidence="10" id="KW-1185">Reference proteome</keyword>
<comment type="subcellular location">
    <subcellularLocation>
        <location evidence="1">Nucleus</location>
    </subcellularLocation>
</comment>
<evidence type="ECO:0000256" key="5">
    <source>
        <dbReference type="ARBA" id="ARBA00023163"/>
    </source>
</evidence>
<keyword evidence="3" id="KW-0805">Transcription regulation</keyword>
<evidence type="ECO:0000313" key="10">
    <source>
        <dbReference type="Proteomes" id="UP000631114"/>
    </source>
</evidence>
<dbReference type="PANTHER" id="PTHR45614">
    <property type="entry name" value="MYB PROTEIN-RELATED"/>
    <property type="match status" value="1"/>
</dbReference>
<organism evidence="9 10">
    <name type="scientific">Coptis chinensis</name>
    <dbReference type="NCBI Taxonomy" id="261450"/>
    <lineage>
        <taxon>Eukaryota</taxon>
        <taxon>Viridiplantae</taxon>
        <taxon>Streptophyta</taxon>
        <taxon>Embryophyta</taxon>
        <taxon>Tracheophyta</taxon>
        <taxon>Spermatophyta</taxon>
        <taxon>Magnoliopsida</taxon>
        <taxon>Ranunculales</taxon>
        <taxon>Ranunculaceae</taxon>
        <taxon>Coptidoideae</taxon>
        <taxon>Coptis</taxon>
    </lineage>
</organism>
<dbReference type="Proteomes" id="UP000631114">
    <property type="component" value="Unassembled WGS sequence"/>
</dbReference>
<evidence type="ECO:0000256" key="4">
    <source>
        <dbReference type="ARBA" id="ARBA00023125"/>
    </source>
</evidence>
<dbReference type="SMART" id="SM00717">
    <property type="entry name" value="SANT"/>
    <property type="match status" value="2"/>
</dbReference>
<keyword evidence="2" id="KW-0677">Repeat</keyword>
<feature type="domain" description="HTH myb-type" evidence="8">
    <location>
        <begin position="43"/>
        <end position="90"/>
    </location>
</feature>
<evidence type="ECO:0000256" key="3">
    <source>
        <dbReference type="ARBA" id="ARBA00023015"/>
    </source>
</evidence>
<feature type="domain" description="Myb-like" evidence="7">
    <location>
        <begin position="91"/>
        <end position="141"/>
    </location>
</feature>